<name>A0A0J9HKW1_9CYAN</name>
<reference evidence="1 2" key="1">
    <citation type="submission" date="2015-06" db="EMBL/GenBank/DDBJ databases">
        <title>Draft genome assembly of filamentous brackish cyanobacterium Limnoraphis robusta strain CS-951.</title>
        <authorList>
            <person name="Willis A."/>
            <person name="Parks M."/>
            <person name="Burford M.A."/>
        </authorList>
    </citation>
    <scope>NUCLEOTIDE SEQUENCE [LARGE SCALE GENOMIC DNA]</scope>
    <source>
        <strain evidence="1 2">CS-951</strain>
    </source>
</reference>
<dbReference type="Proteomes" id="UP000033607">
    <property type="component" value="Unassembled WGS sequence"/>
</dbReference>
<dbReference type="EMBL" id="LATL02000358">
    <property type="protein sequence ID" value="KMW69854.1"/>
    <property type="molecule type" value="Genomic_DNA"/>
</dbReference>
<proteinExistence type="predicted"/>
<dbReference type="PATRIC" id="fig|1637645.4.peg.7048"/>
<gene>
    <name evidence="1" type="ORF">WN50_39935</name>
</gene>
<organism evidence="1 2">
    <name type="scientific">Limnoraphis robusta CS-951</name>
    <dbReference type="NCBI Taxonomy" id="1637645"/>
    <lineage>
        <taxon>Bacteria</taxon>
        <taxon>Bacillati</taxon>
        <taxon>Cyanobacteriota</taxon>
        <taxon>Cyanophyceae</taxon>
        <taxon>Oscillatoriophycideae</taxon>
        <taxon>Oscillatoriales</taxon>
        <taxon>Sirenicapillariaceae</taxon>
        <taxon>Limnoraphis</taxon>
    </lineage>
</organism>
<comment type="caution">
    <text evidence="1">The sequence shown here is derived from an EMBL/GenBank/DDBJ whole genome shotgun (WGS) entry which is preliminary data.</text>
</comment>
<accession>A0A0J9HKW1</accession>
<feature type="non-terminal residue" evidence="1">
    <location>
        <position position="94"/>
    </location>
</feature>
<sequence>MSEDRFLLLEGSDDEDFFILIYNLLRNNEARISAEKLDLLKNIIIDTAERIQGELGNRAKIEKICDLVAQEPSNVNNRVLGFVDREFREFEYSN</sequence>
<protein>
    <submittedName>
        <fullName evidence="1">Uncharacterized protein</fullName>
    </submittedName>
</protein>
<evidence type="ECO:0000313" key="2">
    <source>
        <dbReference type="Proteomes" id="UP000033607"/>
    </source>
</evidence>
<evidence type="ECO:0000313" key="1">
    <source>
        <dbReference type="EMBL" id="KMW69854.1"/>
    </source>
</evidence>
<dbReference type="AlphaFoldDB" id="A0A0J9HKW1"/>